<feature type="transmembrane region" description="Helical" evidence="1">
    <location>
        <begin position="110"/>
        <end position="128"/>
    </location>
</feature>
<keyword evidence="3" id="KW-1185">Reference proteome</keyword>
<dbReference type="RefSeq" id="WP_125636369.1">
    <property type="nucleotide sequence ID" value="NZ_BMRC01000009.1"/>
</dbReference>
<gene>
    <name evidence="2" type="ORF">ACFFV7_20360</name>
</gene>
<evidence type="ECO:0000256" key="1">
    <source>
        <dbReference type="SAM" id="Phobius"/>
    </source>
</evidence>
<feature type="transmembrane region" description="Helical" evidence="1">
    <location>
        <begin position="135"/>
        <end position="154"/>
    </location>
</feature>
<sequence>MRAGAAQWLGRFVNGEAVYGTILTAGVVAGLSHFIDDASELLLTSIGTVIVFWIAHAFAEIVGDRSPDVRRAVKGAVTRSTGMLWGLVPLTVILCLAMTGVMSLDVSVNVEIGVSIVLLTVLGFFAAVPKTDRLWIRLLCGAGAGALGAVMIVLKEFVH</sequence>
<evidence type="ECO:0000313" key="2">
    <source>
        <dbReference type="EMBL" id="MFB9203553.1"/>
    </source>
</evidence>
<evidence type="ECO:0008006" key="4">
    <source>
        <dbReference type="Google" id="ProtNLM"/>
    </source>
</evidence>
<dbReference type="Proteomes" id="UP001589647">
    <property type="component" value="Unassembled WGS sequence"/>
</dbReference>
<feature type="transmembrane region" description="Helical" evidence="1">
    <location>
        <begin position="12"/>
        <end position="35"/>
    </location>
</feature>
<feature type="transmembrane region" description="Helical" evidence="1">
    <location>
        <begin position="41"/>
        <end position="62"/>
    </location>
</feature>
<comment type="caution">
    <text evidence="2">The sequence shown here is derived from an EMBL/GenBank/DDBJ whole genome shotgun (WGS) entry which is preliminary data.</text>
</comment>
<dbReference type="EMBL" id="JBHMEI010000015">
    <property type="protein sequence ID" value="MFB9203553.1"/>
    <property type="molecule type" value="Genomic_DNA"/>
</dbReference>
<keyword evidence="1" id="KW-0472">Membrane</keyword>
<reference evidence="2 3" key="1">
    <citation type="submission" date="2024-09" db="EMBL/GenBank/DDBJ databases">
        <authorList>
            <person name="Sun Q."/>
            <person name="Mori K."/>
        </authorList>
    </citation>
    <scope>NUCLEOTIDE SEQUENCE [LARGE SCALE GENOMIC DNA]</scope>
    <source>
        <strain evidence="2 3">CCM 3426</strain>
    </source>
</reference>
<feature type="transmembrane region" description="Helical" evidence="1">
    <location>
        <begin position="83"/>
        <end position="104"/>
    </location>
</feature>
<evidence type="ECO:0000313" key="3">
    <source>
        <dbReference type="Proteomes" id="UP001589647"/>
    </source>
</evidence>
<accession>A0ABV5IHP5</accession>
<keyword evidence="1" id="KW-0812">Transmembrane</keyword>
<proteinExistence type="predicted"/>
<keyword evidence="1" id="KW-1133">Transmembrane helix</keyword>
<name>A0ABV5IHP5_9ACTN</name>
<protein>
    <recommendedName>
        <fullName evidence="4">Integral membrane protein</fullName>
    </recommendedName>
</protein>
<organism evidence="2 3">
    <name type="scientific">Nonomuraea spiralis</name>
    <dbReference type="NCBI Taxonomy" id="46182"/>
    <lineage>
        <taxon>Bacteria</taxon>
        <taxon>Bacillati</taxon>
        <taxon>Actinomycetota</taxon>
        <taxon>Actinomycetes</taxon>
        <taxon>Streptosporangiales</taxon>
        <taxon>Streptosporangiaceae</taxon>
        <taxon>Nonomuraea</taxon>
    </lineage>
</organism>